<evidence type="ECO:0000259" key="4">
    <source>
        <dbReference type="PROSITE" id="PS50932"/>
    </source>
</evidence>
<keyword evidence="6" id="KW-1185">Reference proteome</keyword>
<dbReference type="Gene3D" id="3.40.50.2300">
    <property type="match status" value="2"/>
</dbReference>
<dbReference type="EMBL" id="CP025791">
    <property type="protein sequence ID" value="AUP77555.1"/>
    <property type="molecule type" value="Genomic_DNA"/>
</dbReference>
<dbReference type="CDD" id="cd01392">
    <property type="entry name" value="HTH_LacI"/>
    <property type="match status" value="1"/>
</dbReference>
<organism evidence="5 6">
    <name type="scientific">Flavivirga eckloniae</name>
    <dbReference type="NCBI Taxonomy" id="1803846"/>
    <lineage>
        <taxon>Bacteria</taxon>
        <taxon>Pseudomonadati</taxon>
        <taxon>Bacteroidota</taxon>
        <taxon>Flavobacteriia</taxon>
        <taxon>Flavobacteriales</taxon>
        <taxon>Flavobacteriaceae</taxon>
        <taxon>Flavivirga</taxon>
    </lineage>
</organism>
<keyword evidence="3" id="KW-0804">Transcription</keyword>
<evidence type="ECO:0000256" key="3">
    <source>
        <dbReference type="ARBA" id="ARBA00023163"/>
    </source>
</evidence>
<dbReference type="GO" id="GO:0000976">
    <property type="term" value="F:transcription cis-regulatory region binding"/>
    <property type="evidence" value="ECO:0007669"/>
    <property type="project" value="TreeGrafter"/>
</dbReference>
<keyword evidence="1" id="KW-0805">Transcription regulation</keyword>
<dbReference type="InterPro" id="IPR025997">
    <property type="entry name" value="SBP_2_dom"/>
</dbReference>
<dbReference type="KEGG" id="fek:C1H87_01995"/>
<sequence length="345" mass="39420">MKTIKDIAALANVSIGTVDRVIHNRPGVSEKTKAHIEKIIKEHNFQINKTASTLALNKKYDIAVLIPVAESASDFWYLPKKGIEKASKEIEIHRTSVSYFYFNLLDPKSFEEAFDSLLEKSFDAVLLVPIFPEETKKRLIHLEKGNIPYVFINIEMEGANNISYIGQHSFDSGVLAAKLMSLLIDDEDEILILEARKNNGFHSAILDRISGFKSYFNSKNSKVKINEAIVSNMKDQKSFDELISEQLTNNQIRGIFVPSSKVRTIAKHIEDNNIKHLKLIGYDLNEDNILFIKNEIIDFLIDQNSFYQGYEGTKTLFNFILNGIVPETKRYLPIKLLTKENIKYL</sequence>
<keyword evidence="2" id="KW-0238">DNA-binding</keyword>
<dbReference type="OrthoDB" id="628703at2"/>
<gene>
    <name evidence="5" type="ORF">C1H87_01995</name>
</gene>
<dbReference type="AlphaFoldDB" id="A0A2K9PKJ6"/>
<dbReference type="InterPro" id="IPR028082">
    <property type="entry name" value="Peripla_BP_I"/>
</dbReference>
<dbReference type="Proteomes" id="UP000235826">
    <property type="component" value="Chromosome"/>
</dbReference>
<dbReference type="PANTHER" id="PTHR30146">
    <property type="entry name" value="LACI-RELATED TRANSCRIPTIONAL REPRESSOR"/>
    <property type="match status" value="1"/>
</dbReference>
<dbReference type="GO" id="GO:0003700">
    <property type="term" value="F:DNA-binding transcription factor activity"/>
    <property type="evidence" value="ECO:0007669"/>
    <property type="project" value="TreeGrafter"/>
</dbReference>
<evidence type="ECO:0000313" key="6">
    <source>
        <dbReference type="Proteomes" id="UP000235826"/>
    </source>
</evidence>
<dbReference type="PROSITE" id="PS50932">
    <property type="entry name" value="HTH_LACI_2"/>
    <property type="match status" value="1"/>
</dbReference>
<dbReference type="InterPro" id="IPR000843">
    <property type="entry name" value="HTH_LacI"/>
</dbReference>
<reference evidence="5 6" key="1">
    <citation type="submission" date="2018-01" db="EMBL/GenBank/DDBJ databases">
        <title>Complete genome sequence of Flavivirga eckloniae ECD14 isolated from seaweed Ecklonia cava.</title>
        <authorList>
            <person name="Lee J.H."/>
            <person name="Baik K.S."/>
            <person name="Seong C.N."/>
        </authorList>
    </citation>
    <scope>NUCLEOTIDE SEQUENCE [LARGE SCALE GENOMIC DNA]</scope>
    <source>
        <strain evidence="5 6">ECD14</strain>
    </source>
</reference>
<dbReference type="PROSITE" id="PS00356">
    <property type="entry name" value="HTH_LACI_1"/>
    <property type="match status" value="1"/>
</dbReference>
<dbReference type="SMART" id="SM00354">
    <property type="entry name" value="HTH_LACI"/>
    <property type="match status" value="1"/>
</dbReference>
<accession>A0A2K9PKJ6</accession>
<evidence type="ECO:0000256" key="1">
    <source>
        <dbReference type="ARBA" id="ARBA00023015"/>
    </source>
</evidence>
<dbReference type="Pfam" id="PF13407">
    <property type="entry name" value="Peripla_BP_4"/>
    <property type="match status" value="1"/>
</dbReference>
<evidence type="ECO:0000313" key="5">
    <source>
        <dbReference type="EMBL" id="AUP77555.1"/>
    </source>
</evidence>
<dbReference type="RefSeq" id="WP_102754215.1">
    <property type="nucleotide sequence ID" value="NZ_CP025791.1"/>
</dbReference>
<proteinExistence type="predicted"/>
<feature type="domain" description="HTH lacI-type" evidence="4">
    <location>
        <begin position="2"/>
        <end position="56"/>
    </location>
</feature>
<dbReference type="Pfam" id="PF00356">
    <property type="entry name" value="LacI"/>
    <property type="match status" value="1"/>
</dbReference>
<evidence type="ECO:0000256" key="2">
    <source>
        <dbReference type="ARBA" id="ARBA00023125"/>
    </source>
</evidence>
<dbReference type="SUPFAM" id="SSF53822">
    <property type="entry name" value="Periplasmic binding protein-like I"/>
    <property type="match status" value="1"/>
</dbReference>
<dbReference type="SUPFAM" id="SSF47413">
    <property type="entry name" value="lambda repressor-like DNA-binding domains"/>
    <property type="match status" value="1"/>
</dbReference>
<dbReference type="Gene3D" id="1.10.260.40">
    <property type="entry name" value="lambda repressor-like DNA-binding domains"/>
    <property type="match status" value="1"/>
</dbReference>
<protein>
    <recommendedName>
        <fullName evidence="4">HTH lacI-type domain-containing protein</fullName>
    </recommendedName>
</protein>
<name>A0A2K9PKJ6_9FLAO</name>
<dbReference type="InterPro" id="IPR010982">
    <property type="entry name" value="Lambda_DNA-bd_dom_sf"/>
</dbReference>
<dbReference type="PANTHER" id="PTHR30146:SF144">
    <property type="entry name" value="LACI-FAMILY TRANSCRIPTION REGULATOR"/>
    <property type="match status" value="1"/>
</dbReference>